<evidence type="ECO:0000313" key="2">
    <source>
        <dbReference type="Proteomes" id="UP000321353"/>
    </source>
</evidence>
<reference evidence="1 2" key="1">
    <citation type="submission" date="2019-02" db="EMBL/GenBank/DDBJ databases">
        <title>Planctomycetal bacteria perform biofilm scaping via a novel small molecule.</title>
        <authorList>
            <person name="Jeske O."/>
            <person name="Boedeker C."/>
            <person name="Wiegand S."/>
            <person name="Breitling P."/>
            <person name="Kallscheuer N."/>
            <person name="Jogler M."/>
            <person name="Rohde M."/>
            <person name="Petersen J."/>
            <person name="Medema M.H."/>
            <person name="Surup F."/>
            <person name="Jogler C."/>
        </authorList>
    </citation>
    <scope>NUCLEOTIDE SEQUENCE [LARGE SCALE GENOMIC DNA]</scope>
    <source>
        <strain evidence="1 2">Mal15</strain>
    </source>
</reference>
<sequence length="69" mass="7772">MGEVECERDHHFEAERHLTECARRYEGCGDAEDKLSAKSKFAFLCRLQNKSEKTAPSPSTPMMNSHAGN</sequence>
<name>A0A5B9M5R1_9BACT</name>
<dbReference type="KEGG" id="smam:Mal15_01750"/>
<accession>A0A5B9M5R1</accession>
<dbReference type="EMBL" id="CP036264">
    <property type="protein sequence ID" value="QEF96149.1"/>
    <property type="molecule type" value="Genomic_DNA"/>
</dbReference>
<evidence type="ECO:0000313" key="1">
    <source>
        <dbReference type="EMBL" id="QEF96149.1"/>
    </source>
</evidence>
<proteinExistence type="predicted"/>
<dbReference type="AlphaFoldDB" id="A0A5B9M5R1"/>
<gene>
    <name evidence="1" type="ORF">Mal15_01750</name>
</gene>
<protein>
    <submittedName>
        <fullName evidence="1">Uncharacterized protein</fullName>
    </submittedName>
</protein>
<organism evidence="1 2">
    <name type="scientific">Stieleria maiorica</name>
    <dbReference type="NCBI Taxonomy" id="2795974"/>
    <lineage>
        <taxon>Bacteria</taxon>
        <taxon>Pseudomonadati</taxon>
        <taxon>Planctomycetota</taxon>
        <taxon>Planctomycetia</taxon>
        <taxon>Pirellulales</taxon>
        <taxon>Pirellulaceae</taxon>
        <taxon>Stieleria</taxon>
    </lineage>
</organism>
<keyword evidence="2" id="KW-1185">Reference proteome</keyword>
<dbReference type="Proteomes" id="UP000321353">
    <property type="component" value="Chromosome"/>
</dbReference>